<gene>
    <name evidence="1" type="ORF">GCM10007147_05380</name>
</gene>
<dbReference type="Proteomes" id="UP000654947">
    <property type="component" value="Unassembled WGS sequence"/>
</dbReference>
<comment type="caution">
    <text evidence="1">The sequence shown here is derived from an EMBL/GenBank/DDBJ whole genome shotgun (WGS) entry which is preliminary data.</text>
</comment>
<accession>A0A918X7Y9</accession>
<evidence type="ECO:0000313" key="2">
    <source>
        <dbReference type="Proteomes" id="UP000654947"/>
    </source>
</evidence>
<evidence type="ECO:0000313" key="1">
    <source>
        <dbReference type="EMBL" id="GHD16851.1"/>
    </source>
</evidence>
<dbReference type="AlphaFoldDB" id="A0A918X7Y9"/>
<protein>
    <submittedName>
        <fullName evidence="1">Uncharacterized protein</fullName>
    </submittedName>
</protein>
<sequence>MTATDPDTEQWARLQKKYEGKYRVVRTPHMWRAHRLVHDDREPVVTADTAEELEKGMEHPQRRIGWWDPL</sequence>
<name>A0A918X7Y9_9ACTN</name>
<reference evidence="1 2" key="1">
    <citation type="journal article" date="2014" name="Int. J. Syst. Evol. Microbiol.">
        <title>Complete genome sequence of Corynebacterium casei LMG S-19264T (=DSM 44701T), isolated from a smear-ripened cheese.</title>
        <authorList>
            <consortium name="US DOE Joint Genome Institute (JGI-PGF)"/>
            <person name="Walter F."/>
            <person name="Albersmeier A."/>
            <person name="Kalinowski J."/>
            <person name="Ruckert C."/>
        </authorList>
    </citation>
    <scope>NUCLEOTIDE SEQUENCE [LARGE SCALE GENOMIC DNA]</scope>
    <source>
        <strain evidence="1 2">KCTC 19473</strain>
    </source>
</reference>
<keyword evidence="2" id="KW-1185">Reference proteome</keyword>
<dbReference type="EMBL" id="BMXL01000002">
    <property type="protein sequence ID" value="GHD16851.1"/>
    <property type="molecule type" value="Genomic_DNA"/>
</dbReference>
<proteinExistence type="predicted"/>
<organism evidence="1 2">
    <name type="scientific">Nocardiopsis kunsanensis</name>
    <dbReference type="NCBI Taxonomy" id="141693"/>
    <lineage>
        <taxon>Bacteria</taxon>
        <taxon>Bacillati</taxon>
        <taxon>Actinomycetota</taxon>
        <taxon>Actinomycetes</taxon>
        <taxon>Streptosporangiales</taxon>
        <taxon>Nocardiopsidaceae</taxon>
        <taxon>Nocardiopsis</taxon>
    </lineage>
</organism>